<dbReference type="AlphaFoldDB" id="A0AAU9IN55"/>
<sequence>MNKSFSSLATLSQNSSNFSKNLPRKFSSIEDCPLSNPNIGIISENDHKNHQCICELCSCGTHKCPAKLNDPYPISMYRSQYKNEFIKGQCAKTSPIRSAENTYSHYPITYETTNEKDFKPICKNPPKVSSKGYPTPPPQSNIFAQTSYSSSYLNWGTNNPYYVKQSRVQHNDERLRLSSSTSYKDSFKPANSNELLAAQQKNKEIKNLISMKTLKEREILIRESESKKEFKDFSKSSIIDKATKPDESLLKQKITDNHFMSTVKKDFYRTQTPIDFRKIRRQINLKLDKR</sequence>
<evidence type="ECO:0000313" key="1">
    <source>
        <dbReference type="EMBL" id="CAG9315196.1"/>
    </source>
</evidence>
<protein>
    <submittedName>
        <fullName evidence="1">Uncharacterized protein</fullName>
    </submittedName>
</protein>
<dbReference type="EMBL" id="CAJZBQ010000013">
    <property type="protein sequence ID" value="CAG9315196.1"/>
    <property type="molecule type" value="Genomic_DNA"/>
</dbReference>
<keyword evidence="2" id="KW-1185">Reference proteome</keyword>
<organism evidence="1 2">
    <name type="scientific">Blepharisma stoltei</name>
    <dbReference type="NCBI Taxonomy" id="1481888"/>
    <lineage>
        <taxon>Eukaryota</taxon>
        <taxon>Sar</taxon>
        <taxon>Alveolata</taxon>
        <taxon>Ciliophora</taxon>
        <taxon>Postciliodesmatophora</taxon>
        <taxon>Heterotrichea</taxon>
        <taxon>Heterotrichida</taxon>
        <taxon>Blepharismidae</taxon>
        <taxon>Blepharisma</taxon>
    </lineage>
</organism>
<proteinExistence type="predicted"/>
<gene>
    <name evidence="1" type="ORF">BSTOLATCC_MIC12970</name>
</gene>
<accession>A0AAU9IN55</accession>
<dbReference type="Proteomes" id="UP001162131">
    <property type="component" value="Unassembled WGS sequence"/>
</dbReference>
<evidence type="ECO:0000313" key="2">
    <source>
        <dbReference type="Proteomes" id="UP001162131"/>
    </source>
</evidence>
<comment type="caution">
    <text evidence="1">The sequence shown here is derived from an EMBL/GenBank/DDBJ whole genome shotgun (WGS) entry which is preliminary data.</text>
</comment>
<reference evidence="1" key="1">
    <citation type="submission" date="2021-09" db="EMBL/GenBank/DDBJ databases">
        <authorList>
            <consortium name="AG Swart"/>
            <person name="Singh M."/>
            <person name="Singh A."/>
            <person name="Seah K."/>
            <person name="Emmerich C."/>
        </authorList>
    </citation>
    <scope>NUCLEOTIDE SEQUENCE</scope>
    <source>
        <strain evidence="1">ATCC30299</strain>
    </source>
</reference>
<name>A0AAU9IN55_9CILI</name>